<dbReference type="Proteomes" id="UP000008021">
    <property type="component" value="Chromosome 4"/>
</dbReference>
<organism evidence="1">
    <name type="scientific">Oryza meridionalis</name>
    <dbReference type="NCBI Taxonomy" id="40149"/>
    <lineage>
        <taxon>Eukaryota</taxon>
        <taxon>Viridiplantae</taxon>
        <taxon>Streptophyta</taxon>
        <taxon>Embryophyta</taxon>
        <taxon>Tracheophyta</taxon>
        <taxon>Spermatophyta</taxon>
        <taxon>Magnoliopsida</taxon>
        <taxon>Liliopsida</taxon>
        <taxon>Poales</taxon>
        <taxon>Poaceae</taxon>
        <taxon>BOP clade</taxon>
        <taxon>Oryzoideae</taxon>
        <taxon>Oryzeae</taxon>
        <taxon>Oryzinae</taxon>
        <taxon>Oryza</taxon>
    </lineage>
</organism>
<reference evidence="1" key="2">
    <citation type="submission" date="2018-05" db="EMBL/GenBank/DDBJ databases">
        <title>OmerRS3 (Oryza meridionalis Reference Sequence Version 3).</title>
        <authorList>
            <person name="Zhang J."/>
            <person name="Kudrna D."/>
            <person name="Lee S."/>
            <person name="Talag J."/>
            <person name="Welchert J."/>
            <person name="Wing R.A."/>
        </authorList>
    </citation>
    <scope>NUCLEOTIDE SEQUENCE [LARGE SCALE GENOMIC DNA]</scope>
    <source>
        <strain evidence="1">cv. OR44</strain>
    </source>
</reference>
<accession>A0A0E0DBR6</accession>
<protein>
    <submittedName>
        <fullName evidence="1">Uncharacterized protein</fullName>
    </submittedName>
</protein>
<evidence type="ECO:0000313" key="1">
    <source>
        <dbReference type="EnsemblPlants" id="OMERI04G05040.1"/>
    </source>
</evidence>
<dbReference type="Gramene" id="OMERI04G05040.1">
    <property type="protein sequence ID" value="OMERI04G05040.1"/>
    <property type="gene ID" value="OMERI04G05040"/>
</dbReference>
<keyword evidence="2" id="KW-1185">Reference proteome</keyword>
<reference evidence="1" key="1">
    <citation type="submission" date="2015-04" db="UniProtKB">
        <authorList>
            <consortium name="EnsemblPlants"/>
        </authorList>
    </citation>
    <scope>IDENTIFICATION</scope>
</reference>
<dbReference type="HOGENOM" id="CLU_2626103_0_0_1"/>
<dbReference type="EnsemblPlants" id="OMERI04G05040.1">
    <property type="protein sequence ID" value="OMERI04G05040.1"/>
    <property type="gene ID" value="OMERI04G05040"/>
</dbReference>
<sequence length="78" mass="7897">MGGRAAGGGPTAPRWLSAPLVRRSRSADLAASRAESRGQAVKLSGEAIIAQQRCGVGLLGSSRGARSGKLARRGARAN</sequence>
<evidence type="ECO:0000313" key="2">
    <source>
        <dbReference type="Proteomes" id="UP000008021"/>
    </source>
</evidence>
<name>A0A0E0DBR6_9ORYZ</name>
<dbReference type="AlphaFoldDB" id="A0A0E0DBR6"/>
<proteinExistence type="predicted"/>